<evidence type="ECO:0000313" key="2">
    <source>
        <dbReference type="EMBL" id="NYD28712.1"/>
    </source>
</evidence>
<protein>
    <submittedName>
        <fullName evidence="2">Uncharacterized protein</fullName>
    </submittedName>
</protein>
<keyword evidence="3" id="KW-1185">Reference proteome</keyword>
<keyword evidence="1" id="KW-1133">Transmembrane helix</keyword>
<dbReference type="AlphaFoldDB" id="A0A852RPY7"/>
<name>A0A852RPY7_9ACTN</name>
<dbReference type="Proteomes" id="UP000582231">
    <property type="component" value="Unassembled WGS sequence"/>
</dbReference>
<feature type="transmembrane region" description="Helical" evidence="1">
    <location>
        <begin position="13"/>
        <end position="36"/>
    </location>
</feature>
<gene>
    <name evidence="2" type="ORF">BJ958_000258</name>
</gene>
<dbReference type="EMBL" id="JACCBF010000001">
    <property type="protein sequence ID" value="NYD28712.1"/>
    <property type="molecule type" value="Genomic_DNA"/>
</dbReference>
<keyword evidence="1" id="KW-0472">Membrane</keyword>
<sequence>MPRSDPYSEESKVLFVALAVILSLAVSAVVALYVAYPGRGEQMPLVPWLGDALGRAVDSAPVLADDERDLQRLG</sequence>
<comment type="caution">
    <text evidence="2">The sequence shown here is derived from an EMBL/GenBank/DDBJ whole genome shotgun (WGS) entry which is preliminary data.</text>
</comment>
<evidence type="ECO:0000256" key="1">
    <source>
        <dbReference type="SAM" id="Phobius"/>
    </source>
</evidence>
<organism evidence="2 3">
    <name type="scientific">Nocardioides kongjuensis</name>
    <dbReference type="NCBI Taxonomy" id="349522"/>
    <lineage>
        <taxon>Bacteria</taxon>
        <taxon>Bacillati</taxon>
        <taxon>Actinomycetota</taxon>
        <taxon>Actinomycetes</taxon>
        <taxon>Propionibacteriales</taxon>
        <taxon>Nocardioidaceae</taxon>
        <taxon>Nocardioides</taxon>
    </lineage>
</organism>
<accession>A0A852RPY7</accession>
<dbReference type="RefSeq" id="WP_179724843.1">
    <property type="nucleotide sequence ID" value="NZ_BAABEF010000001.1"/>
</dbReference>
<evidence type="ECO:0000313" key="3">
    <source>
        <dbReference type="Proteomes" id="UP000582231"/>
    </source>
</evidence>
<proteinExistence type="predicted"/>
<keyword evidence="1" id="KW-0812">Transmembrane</keyword>
<reference evidence="2 3" key="1">
    <citation type="submission" date="2020-07" db="EMBL/GenBank/DDBJ databases">
        <title>Sequencing the genomes of 1000 actinobacteria strains.</title>
        <authorList>
            <person name="Klenk H.-P."/>
        </authorList>
    </citation>
    <scope>NUCLEOTIDE SEQUENCE [LARGE SCALE GENOMIC DNA]</scope>
    <source>
        <strain evidence="2 3">DSM 19082</strain>
    </source>
</reference>